<evidence type="ECO:0008006" key="2">
    <source>
        <dbReference type="Google" id="ProtNLM"/>
    </source>
</evidence>
<proteinExistence type="predicted"/>
<gene>
    <name evidence="1" type="ORF">CDCKMDEO_00037</name>
</gene>
<sequence>MHVKLVKEVMDKLKESLQKRGIEIDTYDSIKYFYTLLEYPITELKLYFDRLIAKKEPRINDKTAYIFAYFIREQLSELKEIAEEIDDEYSI</sequence>
<organism evidence="1">
    <name type="scientific">Candidatus Methanogaster sp. ANME-2c ERB4</name>
    <dbReference type="NCBI Taxonomy" id="2759911"/>
    <lineage>
        <taxon>Archaea</taxon>
        <taxon>Methanobacteriati</taxon>
        <taxon>Methanobacteriota</taxon>
        <taxon>Stenosarchaea group</taxon>
        <taxon>Methanomicrobia</taxon>
        <taxon>Methanosarcinales</taxon>
        <taxon>ANME-2 cluster</taxon>
        <taxon>Candidatus Methanogasteraceae</taxon>
        <taxon>Candidatus Methanogaster</taxon>
    </lineage>
</organism>
<reference evidence="1" key="1">
    <citation type="submission" date="2020-06" db="EMBL/GenBank/DDBJ databases">
        <title>Unique genomic features of the anaerobic methanotrophic archaea.</title>
        <authorList>
            <person name="Chadwick G.L."/>
            <person name="Skennerton C.T."/>
            <person name="Laso-Perez R."/>
            <person name="Leu A.O."/>
            <person name="Speth D.R."/>
            <person name="Yu H."/>
            <person name="Morgan-Lang C."/>
            <person name="Hatzenpichler R."/>
            <person name="Goudeau D."/>
            <person name="Malmstrom R."/>
            <person name="Brazelton W.J."/>
            <person name="Woyke T."/>
            <person name="Hallam S.J."/>
            <person name="Tyson G.W."/>
            <person name="Wegener G."/>
            <person name="Boetius A."/>
            <person name="Orphan V."/>
        </authorList>
    </citation>
    <scope>NUCLEOTIDE SEQUENCE</scope>
</reference>
<accession>A0A7G9YMF8</accession>
<name>A0A7G9YMF8_9EURY</name>
<dbReference type="EMBL" id="MT631373">
    <property type="protein sequence ID" value="QNO49192.1"/>
    <property type="molecule type" value="Genomic_DNA"/>
</dbReference>
<evidence type="ECO:0000313" key="1">
    <source>
        <dbReference type="EMBL" id="QNO49192.1"/>
    </source>
</evidence>
<dbReference type="AlphaFoldDB" id="A0A7G9YMF8"/>
<protein>
    <recommendedName>
        <fullName evidence="2">HEPN domain-containing protein</fullName>
    </recommendedName>
</protein>